<dbReference type="EMBL" id="JBHZOL010000031">
    <property type="protein sequence ID" value="MFE4105682.1"/>
    <property type="molecule type" value="Genomic_DNA"/>
</dbReference>
<comment type="caution">
    <text evidence="3">The sequence shown here is derived from an EMBL/GenBank/DDBJ whole genome shotgun (WGS) entry which is preliminary data.</text>
</comment>
<keyword evidence="1" id="KW-0812">Transmembrane</keyword>
<evidence type="ECO:0000259" key="2">
    <source>
        <dbReference type="Pfam" id="PF02470"/>
    </source>
</evidence>
<feature type="transmembrane region" description="Helical" evidence="1">
    <location>
        <begin position="12"/>
        <end position="29"/>
    </location>
</feature>
<dbReference type="InterPro" id="IPR039342">
    <property type="entry name" value="TGD2-like"/>
</dbReference>
<name>A0ABW6ID73_9CYAN</name>
<evidence type="ECO:0000313" key="3">
    <source>
        <dbReference type="EMBL" id="MFE4105682.1"/>
    </source>
</evidence>
<accession>A0ABW6ID73</accession>
<dbReference type="Proteomes" id="UP001600165">
    <property type="component" value="Unassembled WGS sequence"/>
</dbReference>
<gene>
    <name evidence="3" type="ORF">ACFVKH_05295</name>
</gene>
<evidence type="ECO:0000313" key="4">
    <source>
        <dbReference type="Proteomes" id="UP001600165"/>
    </source>
</evidence>
<organism evidence="3 4">
    <name type="scientific">Almyronema epifaneia S1</name>
    <dbReference type="NCBI Taxonomy" id="2991925"/>
    <lineage>
        <taxon>Bacteria</taxon>
        <taxon>Bacillati</taxon>
        <taxon>Cyanobacteriota</taxon>
        <taxon>Cyanophyceae</taxon>
        <taxon>Nodosilineales</taxon>
        <taxon>Nodosilineaceae</taxon>
        <taxon>Almyronema</taxon>
        <taxon>Almyronema epifaneia</taxon>
    </lineage>
</organism>
<dbReference type="RefSeq" id="WP_377962685.1">
    <property type="nucleotide sequence ID" value="NZ_JBHZOL010000031.1"/>
</dbReference>
<dbReference type="PANTHER" id="PTHR34675">
    <property type="entry name" value="PROTEIN TRIGALACTOSYLDIACYLGLYCEROL 2, CHLOROPLASTIC"/>
    <property type="match status" value="1"/>
</dbReference>
<feature type="domain" description="Mce/MlaD" evidence="2">
    <location>
        <begin position="38"/>
        <end position="113"/>
    </location>
</feature>
<dbReference type="PANTHER" id="PTHR34675:SF1">
    <property type="entry name" value="PROTEIN TRIGALACTOSYLDIACYLGLYCEROL 2, CHLOROPLASTIC"/>
    <property type="match status" value="1"/>
</dbReference>
<proteinExistence type="predicted"/>
<protein>
    <submittedName>
        <fullName evidence="3">MlaD family protein</fullName>
    </submittedName>
</protein>
<reference evidence="3 4" key="1">
    <citation type="submission" date="2024-10" db="EMBL/GenBank/DDBJ databases">
        <authorList>
            <person name="Ratan Roy A."/>
            <person name="Morales Sandoval P.H."/>
            <person name="De Los Santos Villalobos S."/>
            <person name="Chakraborty S."/>
            <person name="Mukherjee J."/>
        </authorList>
    </citation>
    <scope>NUCLEOTIDE SEQUENCE [LARGE SCALE GENOMIC DNA]</scope>
    <source>
        <strain evidence="3 4">S1</strain>
    </source>
</reference>
<dbReference type="Pfam" id="PF02470">
    <property type="entry name" value="MlaD"/>
    <property type="match status" value="1"/>
</dbReference>
<sequence>MRARTIREGSVGLLILVGVGLFGVLVLWLRGLNPGQRSYRVLTDLENAEEIQIGTVVFYRGVPVGRIIEIDPGTNAVDIEIEITKPDFIIPSESVVETNQSGLIGETTVAIIPQERLPESALAMSPFGNQCDSSIIVCDGDRLPSAPGLSYDTLIRSADEIASALSDPELIEEVKVLVRNTSVITRNVVDLSDELTELTREVRREVAPVTATTRQTLLTASAAAAAAGEAARQVQLTAAEANSLLIANRASVVTTLNNLSASSDRLLSVVNSVAPTVEEGELISNLEILSSNAAAASDNLRSISQAFNTPENLVMLQQTLESARNVFQSAEKIMADVDELTGDPDFRNNIRNLVNGLSGLVSSTNTLQEQTQLAQVLEPASQDSTPAVTFALQPLSQDVVNESLKSTSLPIIVRDGQPYVLRAIYPSTPKAQPNRTP</sequence>
<keyword evidence="4" id="KW-1185">Reference proteome</keyword>
<keyword evidence="1" id="KW-1133">Transmembrane helix</keyword>
<keyword evidence="1" id="KW-0472">Membrane</keyword>
<dbReference type="InterPro" id="IPR003399">
    <property type="entry name" value="Mce/MlaD"/>
</dbReference>
<evidence type="ECO:0000256" key="1">
    <source>
        <dbReference type="SAM" id="Phobius"/>
    </source>
</evidence>